<evidence type="ECO:0000313" key="2">
    <source>
        <dbReference type="EMBL" id="MCA9382067.1"/>
    </source>
</evidence>
<dbReference type="GO" id="GO:0005886">
    <property type="term" value="C:plasma membrane"/>
    <property type="evidence" value="ECO:0007669"/>
    <property type="project" value="TreeGrafter"/>
</dbReference>
<sequence length="204" mass="23059">MLPISLILFILTPFLFSYRVSISNRGRIYYEDSFDEIPKQKVGIVFGAGLDNNGNPSQVLAERVRVGAELYSSGKVQKLIMSGDNRYENYNEPLAMQKLAIELGVKPKDIQPDFAGRRTFDTCVRAKEIFGVDEAILVTQQFHMNRALYICNKTGIESYGVVPVGARPVYEKYYQVRDIISLVVAFVDVNIRRPEVVLGDKINI</sequence>
<gene>
    <name evidence="2" type="ORF">KC660_01515</name>
</gene>
<dbReference type="Proteomes" id="UP000782843">
    <property type="component" value="Unassembled WGS sequence"/>
</dbReference>
<dbReference type="EMBL" id="JAGQLG010000053">
    <property type="protein sequence ID" value="MCA9382067.1"/>
    <property type="molecule type" value="Genomic_DNA"/>
</dbReference>
<proteinExistence type="predicted"/>
<evidence type="ECO:0000259" key="1">
    <source>
        <dbReference type="Pfam" id="PF02698"/>
    </source>
</evidence>
<dbReference type="Pfam" id="PF02698">
    <property type="entry name" value="DUF218"/>
    <property type="match status" value="1"/>
</dbReference>
<evidence type="ECO:0000313" key="3">
    <source>
        <dbReference type="Proteomes" id="UP000782843"/>
    </source>
</evidence>
<comment type="caution">
    <text evidence="2">The sequence shown here is derived from an EMBL/GenBank/DDBJ whole genome shotgun (WGS) entry which is preliminary data.</text>
</comment>
<dbReference type="PANTHER" id="PTHR30336">
    <property type="entry name" value="INNER MEMBRANE PROTEIN, PROBABLE PERMEASE"/>
    <property type="match status" value="1"/>
</dbReference>
<organism evidence="2 3">
    <name type="scientific">Candidatus Dojkabacteria bacterium</name>
    <dbReference type="NCBI Taxonomy" id="2099670"/>
    <lineage>
        <taxon>Bacteria</taxon>
        <taxon>Candidatus Dojkabacteria</taxon>
    </lineage>
</organism>
<reference evidence="2" key="2">
    <citation type="journal article" date="2021" name="Microbiome">
        <title>Successional dynamics and alternative stable states in a saline activated sludge microbial community over 9 years.</title>
        <authorList>
            <person name="Wang Y."/>
            <person name="Ye J."/>
            <person name="Ju F."/>
            <person name="Liu L."/>
            <person name="Boyd J.A."/>
            <person name="Deng Y."/>
            <person name="Parks D.H."/>
            <person name="Jiang X."/>
            <person name="Yin X."/>
            <person name="Woodcroft B.J."/>
            <person name="Tyson G.W."/>
            <person name="Hugenholtz P."/>
            <person name="Polz M.F."/>
            <person name="Zhang T."/>
        </authorList>
    </citation>
    <scope>NUCLEOTIDE SEQUENCE</scope>
    <source>
        <strain evidence="2">HKST-UBA10</strain>
    </source>
</reference>
<protein>
    <submittedName>
        <fullName evidence="2">YdcF family protein</fullName>
    </submittedName>
</protein>
<accession>A0A955L388</accession>
<dbReference type="InterPro" id="IPR003848">
    <property type="entry name" value="DUF218"/>
</dbReference>
<dbReference type="AlphaFoldDB" id="A0A955L388"/>
<name>A0A955L388_9BACT</name>
<feature type="domain" description="DUF218" evidence="1">
    <location>
        <begin position="44"/>
        <end position="166"/>
    </location>
</feature>
<dbReference type="InterPro" id="IPR051599">
    <property type="entry name" value="Cell_Envelope_Assoc"/>
</dbReference>
<dbReference type="PANTHER" id="PTHR30336:SF6">
    <property type="entry name" value="INTEGRAL MEMBRANE PROTEIN"/>
    <property type="match status" value="1"/>
</dbReference>
<dbReference type="CDD" id="cd06259">
    <property type="entry name" value="YdcF-like"/>
    <property type="match status" value="1"/>
</dbReference>
<reference evidence="2" key="1">
    <citation type="submission" date="2020-04" db="EMBL/GenBank/DDBJ databases">
        <authorList>
            <person name="Zhang T."/>
        </authorList>
    </citation>
    <scope>NUCLEOTIDE SEQUENCE</scope>
    <source>
        <strain evidence="2">HKST-UBA10</strain>
    </source>
</reference>